<dbReference type="EMBL" id="BDGG01000019">
    <property type="protein sequence ID" value="GAV08858.1"/>
    <property type="molecule type" value="Genomic_DNA"/>
</dbReference>
<protein>
    <submittedName>
        <fullName evidence="1">Uncharacterized protein</fullName>
    </submittedName>
</protein>
<keyword evidence="2" id="KW-1185">Reference proteome</keyword>
<gene>
    <name evidence="1" type="primary">RvY_18489-1</name>
    <name evidence="1" type="synonym">RvY_18489.1</name>
    <name evidence="1" type="ORF">RvY_18489</name>
</gene>
<sequence length="77" mass="8482">MHGMQYRFEDSDSFVGQLWVAISGGDCAGLFSSSAPPLQALKMTSELRSLSSTCSYMRYHFGCTPVRRASRALNPSK</sequence>
<dbReference type="Proteomes" id="UP000186922">
    <property type="component" value="Unassembled WGS sequence"/>
</dbReference>
<proteinExistence type="predicted"/>
<name>A0A1D1W979_RAMVA</name>
<accession>A0A1D1W979</accession>
<evidence type="ECO:0000313" key="1">
    <source>
        <dbReference type="EMBL" id="GAV08858.1"/>
    </source>
</evidence>
<dbReference type="AlphaFoldDB" id="A0A1D1W979"/>
<organism evidence="1 2">
    <name type="scientific">Ramazzottius varieornatus</name>
    <name type="common">Water bear</name>
    <name type="synonym">Tardigrade</name>
    <dbReference type="NCBI Taxonomy" id="947166"/>
    <lineage>
        <taxon>Eukaryota</taxon>
        <taxon>Metazoa</taxon>
        <taxon>Ecdysozoa</taxon>
        <taxon>Tardigrada</taxon>
        <taxon>Eutardigrada</taxon>
        <taxon>Parachela</taxon>
        <taxon>Hypsibioidea</taxon>
        <taxon>Ramazzottiidae</taxon>
        <taxon>Ramazzottius</taxon>
    </lineage>
</organism>
<comment type="caution">
    <text evidence="1">The sequence shown here is derived from an EMBL/GenBank/DDBJ whole genome shotgun (WGS) entry which is preliminary data.</text>
</comment>
<evidence type="ECO:0000313" key="2">
    <source>
        <dbReference type="Proteomes" id="UP000186922"/>
    </source>
</evidence>
<reference evidence="1 2" key="1">
    <citation type="journal article" date="2016" name="Nat. Commun.">
        <title>Extremotolerant tardigrade genome and improved radiotolerance of human cultured cells by tardigrade-unique protein.</title>
        <authorList>
            <person name="Hashimoto T."/>
            <person name="Horikawa D.D."/>
            <person name="Saito Y."/>
            <person name="Kuwahara H."/>
            <person name="Kozuka-Hata H."/>
            <person name="Shin-I T."/>
            <person name="Minakuchi Y."/>
            <person name="Ohishi K."/>
            <person name="Motoyama A."/>
            <person name="Aizu T."/>
            <person name="Enomoto A."/>
            <person name="Kondo K."/>
            <person name="Tanaka S."/>
            <person name="Hara Y."/>
            <person name="Koshikawa S."/>
            <person name="Sagara H."/>
            <person name="Miura T."/>
            <person name="Yokobori S."/>
            <person name="Miyagawa K."/>
            <person name="Suzuki Y."/>
            <person name="Kubo T."/>
            <person name="Oyama M."/>
            <person name="Kohara Y."/>
            <person name="Fujiyama A."/>
            <person name="Arakawa K."/>
            <person name="Katayama T."/>
            <person name="Toyoda A."/>
            <person name="Kunieda T."/>
        </authorList>
    </citation>
    <scope>NUCLEOTIDE SEQUENCE [LARGE SCALE GENOMIC DNA]</scope>
    <source>
        <strain evidence="1 2">YOKOZUNA-1</strain>
    </source>
</reference>